<dbReference type="Proteomes" id="UP001321700">
    <property type="component" value="Unassembled WGS sequence"/>
</dbReference>
<proteinExistence type="predicted"/>
<evidence type="ECO:0000313" key="8">
    <source>
        <dbReference type="Proteomes" id="UP001321700"/>
    </source>
</evidence>
<evidence type="ECO:0000256" key="1">
    <source>
        <dbReference type="ARBA" id="ARBA00004651"/>
    </source>
</evidence>
<evidence type="ECO:0000256" key="6">
    <source>
        <dbReference type="SAM" id="Phobius"/>
    </source>
</evidence>
<protein>
    <submittedName>
        <fullName evidence="7">LysE family translocator</fullName>
    </submittedName>
</protein>
<reference evidence="7 8" key="1">
    <citation type="submission" date="2023-08" db="EMBL/GenBank/DDBJ databases">
        <title>Rhodoferax potami sp. nov. and Rhodoferax mekongensis sp. nov., isolated from the Mekong River in Thailand.</title>
        <authorList>
            <person name="Kitikhun S."/>
            <person name="Charoenyingcharoen P."/>
            <person name="Siriarchawattana P."/>
            <person name="Likhitrattanapisal S."/>
            <person name="Nilsakha T."/>
            <person name="Chanpet A."/>
            <person name="Rattanawaree P."/>
            <person name="Ingsriswang S."/>
        </authorList>
    </citation>
    <scope>NUCLEOTIDE SEQUENCE [LARGE SCALE GENOMIC DNA]</scope>
    <source>
        <strain evidence="7 8">TBRC 17660</strain>
    </source>
</reference>
<dbReference type="RefSeq" id="WP_313874215.1">
    <property type="nucleotide sequence ID" value="NZ_JAVBIK010000001.1"/>
</dbReference>
<feature type="transmembrane region" description="Helical" evidence="6">
    <location>
        <begin position="154"/>
        <end position="176"/>
    </location>
</feature>
<sequence length="212" mass="22972">MISTQQFLIFAAAALLMAVTPGPNMIYLISRSLCQGRKAGVMSWFGVVLGFSVHMLCASVGLTALFMAVPMGYELLKFAGALYLIWLAWQAVRPGARSPFEAKDLPPEPPRKLFVMGLLTSVLNPKVAIFYLSVLPQFIAPESGSVLAQSMMLGFTQVFIGSSVNLMVTLSAAAMASWFAQHRLWLAVQRYVMGLVLGALAVKLLAQQRNAA</sequence>
<evidence type="ECO:0000256" key="4">
    <source>
        <dbReference type="ARBA" id="ARBA00022989"/>
    </source>
</evidence>
<evidence type="ECO:0000256" key="2">
    <source>
        <dbReference type="ARBA" id="ARBA00022475"/>
    </source>
</evidence>
<dbReference type="PANTHER" id="PTHR30086">
    <property type="entry name" value="ARGININE EXPORTER PROTEIN ARGO"/>
    <property type="match status" value="1"/>
</dbReference>
<name>A0ABU3KL39_9BURK</name>
<keyword evidence="3 6" id="KW-0812">Transmembrane</keyword>
<dbReference type="Pfam" id="PF01810">
    <property type="entry name" value="LysE"/>
    <property type="match status" value="1"/>
</dbReference>
<feature type="transmembrane region" description="Helical" evidence="6">
    <location>
        <begin position="6"/>
        <end position="29"/>
    </location>
</feature>
<evidence type="ECO:0000313" key="7">
    <source>
        <dbReference type="EMBL" id="MDT7518457.1"/>
    </source>
</evidence>
<feature type="transmembrane region" description="Helical" evidence="6">
    <location>
        <begin position="188"/>
        <end position="206"/>
    </location>
</feature>
<dbReference type="EMBL" id="JAVBIK010000001">
    <property type="protein sequence ID" value="MDT7518457.1"/>
    <property type="molecule type" value="Genomic_DNA"/>
</dbReference>
<accession>A0ABU3KL39</accession>
<keyword evidence="4 6" id="KW-1133">Transmembrane helix</keyword>
<comment type="caution">
    <text evidence="7">The sequence shown here is derived from an EMBL/GenBank/DDBJ whole genome shotgun (WGS) entry which is preliminary data.</text>
</comment>
<keyword evidence="5 6" id="KW-0472">Membrane</keyword>
<dbReference type="InterPro" id="IPR001123">
    <property type="entry name" value="LeuE-type"/>
</dbReference>
<feature type="transmembrane region" description="Helical" evidence="6">
    <location>
        <begin position="113"/>
        <end position="134"/>
    </location>
</feature>
<evidence type="ECO:0000256" key="3">
    <source>
        <dbReference type="ARBA" id="ARBA00022692"/>
    </source>
</evidence>
<keyword evidence="2" id="KW-1003">Cell membrane</keyword>
<dbReference type="PANTHER" id="PTHR30086:SF20">
    <property type="entry name" value="ARGININE EXPORTER PROTEIN ARGO-RELATED"/>
    <property type="match status" value="1"/>
</dbReference>
<organism evidence="7 8">
    <name type="scientific">Rhodoferax potami</name>
    <dbReference type="NCBI Taxonomy" id="3068338"/>
    <lineage>
        <taxon>Bacteria</taxon>
        <taxon>Pseudomonadati</taxon>
        <taxon>Pseudomonadota</taxon>
        <taxon>Betaproteobacteria</taxon>
        <taxon>Burkholderiales</taxon>
        <taxon>Comamonadaceae</taxon>
        <taxon>Rhodoferax</taxon>
    </lineage>
</organism>
<keyword evidence="8" id="KW-1185">Reference proteome</keyword>
<evidence type="ECO:0000256" key="5">
    <source>
        <dbReference type="ARBA" id="ARBA00023136"/>
    </source>
</evidence>
<feature type="transmembrane region" description="Helical" evidence="6">
    <location>
        <begin position="75"/>
        <end position="92"/>
    </location>
</feature>
<dbReference type="PIRSF" id="PIRSF006324">
    <property type="entry name" value="LeuE"/>
    <property type="match status" value="1"/>
</dbReference>
<gene>
    <name evidence="7" type="ORF">RAE19_07000</name>
</gene>
<feature type="transmembrane region" description="Helical" evidence="6">
    <location>
        <begin position="41"/>
        <end position="69"/>
    </location>
</feature>
<comment type="subcellular location">
    <subcellularLocation>
        <location evidence="1">Cell membrane</location>
        <topology evidence="1">Multi-pass membrane protein</topology>
    </subcellularLocation>
</comment>